<keyword evidence="5" id="KW-1185">Reference proteome</keyword>
<feature type="domain" description="DUF676" evidence="3">
    <location>
        <begin position="206"/>
        <end position="260"/>
    </location>
</feature>
<comment type="caution">
    <text evidence="4">The sequence shown here is derived from an EMBL/GenBank/DDBJ whole genome shotgun (WGS) entry which is preliminary data.</text>
</comment>
<name>A0AA38LXR5_9TREE</name>
<protein>
    <recommendedName>
        <fullName evidence="3">DUF676 domain-containing protein</fullName>
    </recommendedName>
</protein>
<evidence type="ECO:0000313" key="5">
    <source>
        <dbReference type="Proteomes" id="UP001164286"/>
    </source>
</evidence>
<keyword evidence="2" id="KW-1133">Transmembrane helix</keyword>
<feature type="transmembrane region" description="Helical" evidence="2">
    <location>
        <begin position="104"/>
        <end position="122"/>
    </location>
</feature>
<keyword evidence="2" id="KW-0472">Membrane</keyword>
<keyword evidence="2" id="KW-0812">Transmembrane</keyword>
<dbReference type="EMBL" id="JAKWFO010000001">
    <property type="protein sequence ID" value="KAI9639900.1"/>
    <property type="molecule type" value="Genomic_DNA"/>
</dbReference>
<comment type="similarity">
    <text evidence="1">Belongs to the putative lipase ROG1 family.</text>
</comment>
<dbReference type="InterPro" id="IPR007751">
    <property type="entry name" value="DUF676_lipase-like"/>
</dbReference>
<feature type="transmembrane region" description="Helical" evidence="2">
    <location>
        <begin position="74"/>
        <end position="97"/>
    </location>
</feature>
<dbReference type="PANTHER" id="PTHR42044:SF2">
    <property type="entry name" value="DUF676 DOMAIN-CONTAINING PROTEIN"/>
    <property type="match status" value="1"/>
</dbReference>
<evidence type="ECO:0000256" key="1">
    <source>
        <dbReference type="ARBA" id="ARBA00007920"/>
    </source>
</evidence>
<organism evidence="4 5">
    <name type="scientific">Dioszegia hungarica</name>
    <dbReference type="NCBI Taxonomy" id="4972"/>
    <lineage>
        <taxon>Eukaryota</taxon>
        <taxon>Fungi</taxon>
        <taxon>Dikarya</taxon>
        <taxon>Basidiomycota</taxon>
        <taxon>Agaricomycotina</taxon>
        <taxon>Tremellomycetes</taxon>
        <taxon>Tremellales</taxon>
        <taxon>Bulleribasidiaceae</taxon>
        <taxon>Dioszegia</taxon>
    </lineage>
</organism>
<gene>
    <name evidence="4" type="ORF">MKK02DRAFT_40230</name>
</gene>
<dbReference type="SUPFAM" id="SSF53474">
    <property type="entry name" value="alpha/beta-Hydrolases"/>
    <property type="match status" value="1"/>
</dbReference>
<dbReference type="Pfam" id="PF05057">
    <property type="entry name" value="DUF676"/>
    <property type="match status" value="1"/>
</dbReference>
<feature type="transmembrane region" description="Helical" evidence="2">
    <location>
        <begin position="142"/>
        <end position="160"/>
    </location>
</feature>
<dbReference type="RefSeq" id="XP_052949677.1">
    <property type="nucleotide sequence ID" value="XM_053091018.1"/>
</dbReference>
<dbReference type="InterPro" id="IPR029058">
    <property type="entry name" value="AB_hydrolase_fold"/>
</dbReference>
<dbReference type="AlphaFoldDB" id="A0AA38LXR5"/>
<reference evidence="4" key="1">
    <citation type="journal article" date="2022" name="G3 (Bethesda)">
        <title>High quality genome of the basidiomycete yeast Dioszegia hungarica PDD-24b-2 isolated from cloud water.</title>
        <authorList>
            <person name="Jarrige D."/>
            <person name="Haridas S."/>
            <person name="Bleykasten-Grosshans C."/>
            <person name="Joly M."/>
            <person name="Nadalig T."/>
            <person name="Sancelme M."/>
            <person name="Vuilleumier S."/>
            <person name="Grigoriev I.V."/>
            <person name="Amato P."/>
            <person name="Bringel F."/>
        </authorList>
    </citation>
    <scope>NUCLEOTIDE SEQUENCE</scope>
    <source>
        <strain evidence="4">PDD-24b-2</strain>
    </source>
</reference>
<dbReference type="GeneID" id="77730223"/>
<evidence type="ECO:0000256" key="2">
    <source>
        <dbReference type="SAM" id="Phobius"/>
    </source>
</evidence>
<proteinExistence type="inferred from homology"/>
<dbReference type="Proteomes" id="UP001164286">
    <property type="component" value="Unassembled WGS sequence"/>
</dbReference>
<sequence length="427" mass="46429">MSSETAPLLPLPPTLPFAITVYDSQLSHPERTDHSPPYFRDSPLRLIGFDLGVVLRHALQIPNIFLPVSPRSDIGFTGVISQVVFTVVSLGLTGLAVSSLVAGLPTPILAAVVLAVTMMVMSRLQGQVKMDHDMEDKYADEAWLFVNGIATSASGLQLILTRLNVLFGRRVTGIHNKTFGIWWDLVECLLQRDFMWATADVRVGYETICQHIRNPAKKKVVLMAHSQGGIIMSAWVDQLLSDFPADALRKIEIYTFASAANHFSVPSSPVYPGAEADAITADAEAASAGTGTATATAHTESTGTGSRQIGRRFVFGVVEHFVNTKDYVSLIGLIEFAPHPPATTVPGVLPAQAAEGRFAGRIFRREGHTGHLLVAHYLKEGDCILDYPAVRQYSQLTKYLGGRRAEVEDRYWKATVVTQPTATPPAV</sequence>
<dbReference type="PANTHER" id="PTHR42044">
    <property type="entry name" value="DUF676 DOMAIN-CONTAINING PROTEIN-RELATED"/>
    <property type="match status" value="1"/>
</dbReference>
<evidence type="ECO:0000259" key="3">
    <source>
        <dbReference type="Pfam" id="PF05057"/>
    </source>
</evidence>
<accession>A0AA38LXR5</accession>
<evidence type="ECO:0000313" key="4">
    <source>
        <dbReference type="EMBL" id="KAI9639900.1"/>
    </source>
</evidence>